<dbReference type="InterPro" id="IPR011813">
    <property type="entry name" value="PBP_1b"/>
</dbReference>
<name>A0A1S8CU98_9GAMM</name>
<evidence type="ECO:0000256" key="4">
    <source>
        <dbReference type="ARBA" id="ARBA00007090"/>
    </source>
</evidence>
<dbReference type="Gene3D" id="3.40.710.10">
    <property type="entry name" value="DD-peptidase/beta-lactamase superfamily"/>
    <property type="match status" value="1"/>
</dbReference>
<evidence type="ECO:0000256" key="25">
    <source>
        <dbReference type="PIRSR" id="PIRSR002799-1"/>
    </source>
</evidence>
<keyword evidence="14 24" id="KW-0573">Peptidoglycan synthesis</keyword>
<evidence type="ECO:0000256" key="19">
    <source>
        <dbReference type="ARBA" id="ARBA00032454"/>
    </source>
</evidence>
<gene>
    <name evidence="31" type="ORF">BKE30_12065</name>
</gene>
<dbReference type="STRING" id="1907941.BKE30_12065"/>
<evidence type="ECO:0000256" key="8">
    <source>
        <dbReference type="ARBA" id="ARBA00022645"/>
    </source>
</evidence>
<dbReference type="UniPathway" id="UPA00219"/>
<evidence type="ECO:0000256" key="13">
    <source>
        <dbReference type="ARBA" id="ARBA00022960"/>
    </source>
</evidence>
<dbReference type="GO" id="GO:0030288">
    <property type="term" value="C:outer membrane-bounded periplasmic space"/>
    <property type="evidence" value="ECO:0007669"/>
    <property type="project" value="TreeGrafter"/>
</dbReference>
<keyword evidence="10 24" id="KW-0328">Glycosyltransferase</keyword>
<evidence type="ECO:0000256" key="7">
    <source>
        <dbReference type="ARBA" id="ARBA00022475"/>
    </source>
</evidence>
<dbReference type="RefSeq" id="WP_076878845.1">
    <property type="nucleotide sequence ID" value="NZ_MLCN01000030.1"/>
</dbReference>
<dbReference type="Gene3D" id="3.30.2060.10">
    <property type="entry name" value="Penicillin-binding protein 1b domain"/>
    <property type="match status" value="1"/>
</dbReference>
<dbReference type="PANTHER" id="PTHR32282:SF11">
    <property type="entry name" value="PENICILLIN-BINDING PROTEIN 1B"/>
    <property type="match status" value="1"/>
</dbReference>
<feature type="region of interest" description="Disordered" evidence="26">
    <location>
        <begin position="775"/>
        <end position="809"/>
    </location>
</feature>
<keyword evidence="9" id="KW-0645">Protease</keyword>
<keyword evidence="32" id="KW-1185">Reference proteome</keyword>
<dbReference type="InterPro" id="IPR012338">
    <property type="entry name" value="Beta-lactam/transpept-like"/>
</dbReference>
<evidence type="ECO:0000259" key="28">
    <source>
        <dbReference type="Pfam" id="PF00905"/>
    </source>
</evidence>
<dbReference type="GO" id="GO:0009002">
    <property type="term" value="F:serine-type D-Ala-D-Ala carboxypeptidase activity"/>
    <property type="evidence" value="ECO:0007669"/>
    <property type="project" value="UniProtKB-EC"/>
</dbReference>
<comment type="pathway">
    <text evidence="22">Glycan biosynthesis.</text>
</comment>
<dbReference type="GO" id="GO:0009252">
    <property type="term" value="P:peptidoglycan biosynthetic process"/>
    <property type="evidence" value="ECO:0007669"/>
    <property type="project" value="UniProtKB-UniRule"/>
</dbReference>
<evidence type="ECO:0000256" key="24">
    <source>
        <dbReference type="PIRNR" id="PIRNR002799"/>
    </source>
</evidence>
<proteinExistence type="inferred from homology"/>
<dbReference type="GO" id="GO:0008955">
    <property type="term" value="F:peptidoglycan glycosyltransferase activity"/>
    <property type="evidence" value="ECO:0007669"/>
    <property type="project" value="UniProtKB-UniRule"/>
</dbReference>
<evidence type="ECO:0000256" key="11">
    <source>
        <dbReference type="ARBA" id="ARBA00022679"/>
    </source>
</evidence>
<evidence type="ECO:0000256" key="2">
    <source>
        <dbReference type="ARBA" id="ARBA00004236"/>
    </source>
</evidence>
<comment type="similarity">
    <text evidence="5 24">In the N-terminal section; belongs to the glycosyltransferase 51 family.</text>
</comment>
<evidence type="ECO:0000259" key="30">
    <source>
        <dbReference type="Pfam" id="PF14814"/>
    </source>
</evidence>
<feature type="domain" description="Glycosyl transferase family 51" evidence="29">
    <location>
        <begin position="153"/>
        <end position="323"/>
    </location>
</feature>
<dbReference type="GO" id="GO:0008360">
    <property type="term" value="P:regulation of cell shape"/>
    <property type="evidence" value="ECO:0007669"/>
    <property type="project" value="UniProtKB-UniRule"/>
</dbReference>
<dbReference type="InterPro" id="IPR001460">
    <property type="entry name" value="PCN-bd_Tpept"/>
</dbReference>
<dbReference type="InterPro" id="IPR023346">
    <property type="entry name" value="Lysozyme-like_dom_sf"/>
</dbReference>
<comment type="catalytic activity">
    <reaction evidence="21">
        <text>[GlcNAc-(1-&gt;4)-Mur2Ac(oyl-L-Ala-gamma-D-Glu-L-Lys-D-Ala-D-Ala)](n)-di-trans,octa-cis-undecaprenyl diphosphate + beta-D-GlcNAc-(1-&gt;4)-Mur2Ac(oyl-L-Ala-gamma-D-Glu-L-Lys-D-Ala-D-Ala)-di-trans,octa-cis-undecaprenyl diphosphate = [GlcNAc-(1-&gt;4)-Mur2Ac(oyl-L-Ala-gamma-D-Glu-L-Lys-D-Ala-D-Ala)](n+1)-di-trans,octa-cis-undecaprenyl diphosphate + di-trans,octa-cis-undecaprenyl diphosphate + H(+)</text>
        <dbReference type="Rhea" id="RHEA:23708"/>
        <dbReference type="Rhea" id="RHEA-COMP:9602"/>
        <dbReference type="Rhea" id="RHEA-COMP:9603"/>
        <dbReference type="ChEBI" id="CHEBI:15378"/>
        <dbReference type="ChEBI" id="CHEBI:58405"/>
        <dbReference type="ChEBI" id="CHEBI:60033"/>
        <dbReference type="ChEBI" id="CHEBI:78435"/>
        <dbReference type="EC" id="2.4.99.28"/>
    </reaction>
</comment>
<dbReference type="OrthoDB" id="9766909at2"/>
<dbReference type="GO" id="GO:0046677">
    <property type="term" value="P:response to antibiotic"/>
    <property type="evidence" value="ECO:0007669"/>
    <property type="project" value="UniProtKB-UniRule"/>
</dbReference>
<dbReference type="GO" id="GO:0009274">
    <property type="term" value="C:peptidoglycan-based cell wall"/>
    <property type="evidence" value="ECO:0007669"/>
    <property type="project" value="UniProtKB-UniRule"/>
</dbReference>
<dbReference type="InterPro" id="IPR050396">
    <property type="entry name" value="Glycosyltr_51/Transpeptidase"/>
</dbReference>
<keyword evidence="17" id="KW-0511">Multifunctional enzyme</keyword>
<dbReference type="Proteomes" id="UP000192132">
    <property type="component" value="Unassembled WGS sequence"/>
</dbReference>
<keyword evidence="18 24" id="KW-0961">Cell wall biogenesis/degradation</keyword>
<protein>
    <recommendedName>
        <fullName evidence="6 23">Penicillin-binding protein 1B</fullName>
        <shortName evidence="24">PBP-1b</shortName>
        <shortName evidence="24">PBP1b</shortName>
    </recommendedName>
    <alternativeName>
        <fullName evidence="19 24">Murein polymerase</fullName>
    </alternativeName>
</protein>
<evidence type="ECO:0000256" key="20">
    <source>
        <dbReference type="ARBA" id="ARBA00034000"/>
    </source>
</evidence>
<dbReference type="GO" id="GO:0005886">
    <property type="term" value="C:plasma membrane"/>
    <property type="evidence" value="ECO:0007669"/>
    <property type="project" value="UniProtKB-SubCell"/>
</dbReference>
<evidence type="ECO:0000256" key="16">
    <source>
        <dbReference type="ARBA" id="ARBA00023251"/>
    </source>
</evidence>
<evidence type="ECO:0000256" key="5">
    <source>
        <dbReference type="ARBA" id="ARBA00007739"/>
    </source>
</evidence>
<organism evidence="31 32">
    <name type="scientific">Alkanindiges hydrocarboniclasticus</name>
    <dbReference type="NCBI Taxonomy" id="1907941"/>
    <lineage>
        <taxon>Bacteria</taxon>
        <taxon>Pseudomonadati</taxon>
        <taxon>Pseudomonadota</taxon>
        <taxon>Gammaproteobacteria</taxon>
        <taxon>Moraxellales</taxon>
        <taxon>Moraxellaceae</taxon>
        <taxon>Alkanindiges</taxon>
    </lineage>
</organism>
<dbReference type="NCBIfam" id="TIGR02074">
    <property type="entry name" value="PBP_1a_fam"/>
    <property type="match status" value="1"/>
</dbReference>
<dbReference type="SUPFAM" id="SSF53955">
    <property type="entry name" value="Lysozyme-like"/>
    <property type="match status" value="1"/>
</dbReference>
<evidence type="ECO:0000256" key="1">
    <source>
        <dbReference type="ARBA" id="ARBA00002624"/>
    </source>
</evidence>
<reference evidence="31 32" key="1">
    <citation type="submission" date="2016-10" db="EMBL/GenBank/DDBJ databases">
        <title>Draft Genome sequence of Alkanindiges sp. strain H1.</title>
        <authorList>
            <person name="Subhash Y."/>
            <person name="Lee S."/>
        </authorList>
    </citation>
    <scope>NUCLEOTIDE SEQUENCE [LARGE SCALE GENOMIC DNA]</scope>
    <source>
        <strain evidence="31 32">H1</strain>
    </source>
</reference>
<dbReference type="Gene3D" id="1.10.3810.10">
    <property type="entry name" value="Biosynthetic peptidoglycan transglycosylase-like"/>
    <property type="match status" value="1"/>
</dbReference>
<evidence type="ECO:0000256" key="27">
    <source>
        <dbReference type="SAM" id="Phobius"/>
    </source>
</evidence>
<dbReference type="Pfam" id="PF14814">
    <property type="entry name" value="UB2H"/>
    <property type="match status" value="1"/>
</dbReference>
<evidence type="ECO:0000256" key="15">
    <source>
        <dbReference type="ARBA" id="ARBA00023136"/>
    </source>
</evidence>
<evidence type="ECO:0000256" key="21">
    <source>
        <dbReference type="ARBA" id="ARBA00049902"/>
    </source>
</evidence>
<accession>A0A1S8CU98</accession>
<evidence type="ECO:0000256" key="23">
    <source>
        <dbReference type="NCBIfam" id="TIGR02071"/>
    </source>
</evidence>
<evidence type="ECO:0000313" key="31">
    <source>
        <dbReference type="EMBL" id="ONG38661.1"/>
    </source>
</evidence>
<dbReference type="PIRSF" id="PIRSF002799">
    <property type="entry name" value="PBP_1b"/>
    <property type="match status" value="1"/>
</dbReference>
<keyword evidence="27" id="KW-1133">Transmembrane helix</keyword>
<keyword evidence="27" id="KW-0812">Transmembrane</keyword>
<evidence type="ECO:0000256" key="9">
    <source>
        <dbReference type="ARBA" id="ARBA00022670"/>
    </source>
</evidence>
<dbReference type="Pfam" id="PF00912">
    <property type="entry name" value="Transgly"/>
    <property type="match status" value="1"/>
</dbReference>
<keyword evidence="8" id="KW-0121">Carboxypeptidase</keyword>
<evidence type="ECO:0000256" key="14">
    <source>
        <dbReference type="ARBA" id="ARBA00022984"/>
    </source>
</evidence>
<feature type="active site" description="Acyl-ester intermediate; for transpeptidase activity" evidence="25">
    <location>
        <position position="455"/>
    </location>
</feature>
<dbReference type="GO" id="GO:0008658">
    <property type="term" value="F:penicillin binding"/>
    <property type="evidence" value="ECO:0007669"/>
    <property type="project" value="UniProtKB-UniRule"/>
</dbReference>
<evidence type="ECO:0000259" key="29">
    <source>
        <dbReference type="Pfam" id="PF00912"/>
    </source>
</evidence>
<dbReference type="AlphaFoldDB" id="A0A1S8CU98"/>
<dbReference type="Pfam" id="PF00905">
    <property type="entry name" value="Transpeptidase"/>
    <property type="match status" value="1"/>
</dbReference>
<evidence type="ECO:0000256" key="3">
    <source>
        <dbReference type="ARBA" id="ARBA00004752"/>
    </source>
</evidence>
<dbReference type="InterPro" id="IPR028166">
    <property type="entry name" value="UB2H"/>
</dbReference>
<sequence length="809" mass="89314">MNLSRGFAFISMVLVIIILAGFVGLGIYTVRLDYIVRDKFEGKRWEIPAKVFARPLELFNGALVTPDNLKQELKLLNYKKTDNYESPGTYVDKGSMVYVHTRGFDFGDSTEPEQVLEITTDGQQVIDVRSTQQNGTGIARLEPILVGGIYPRHNEDRVLIQLPKVPQPLIDALIATEDRKFYNHHGVSLRGIARAMVSNMTGGPRQGGSTLTQQLVKNFYLSPERTLKRKANEALMALLVEMHYSKNDILEAYLNEVNLGQNGNYSINGFGLASQFYFGQPLNELKLPQMAFLVGLVKGPSLYNPWRNPKLALERRNVVLHNMLVTGRIDQQQYDDAIKTKLNVIKKPTIGQSLFPDFLDVVRRQLKEEYQEVDLTSEGLRIFTTLDPIVQTSANKAFDTTIKQLIKRNPKKLEGLQGAVTIANPENGEILAVVGGSGMFTGFNRALDAKRQVGSLLKPIVYFNALESQRYTLISPISDAPVSITGMGMKDWKPKNYDGQSHGTVPLNYALAHSYNLATVRLGWELGIPSFINTLHTLGIDEDIKPYPSILLGAVNLSPMQVLGMYQVYAANGFRYAPRSIRSVVDAKGNPLQRYGLNVRQSLDPGGVYLLNYALQQVMRSGTGASAYATLPSNLNLAGKSGTTNDARDSWFAGYSGNYVAVVWLGHDDNSPIGLTGSSGALPVWINVMKQLNLAPVEPVQPTDVQWQWIDQASGNLSAQGCPGATYIPMLASTVPGQATPCGMLHLYGSQEAPYGETELDENGQPVYQQYARRVPEPANTGEASINLELPPDPETGKPPVVRRFWSSE</sequence>
<evidence type="ECO:0000256" key="18">
    <source>
        <dbReference type="ARBA" id="ARBA00023316"/>
    </source>
</evidence>
<evidence type="ECO:0000256" key="6">
    <source>
        <dbReference type="ARBA" id="ARBA00018637"/>
    </source>
</evidence>
<comment type="catalytic activity">
    <reaction evidence="20">
        <text>Preferential cleavage: (Ac)2-L-Lys-D-Ala-|-D-Ala. Also transpeptidation of peptidyl-alanyl moieties that are N-acyl substituents of D-alanine.</text>
        <dbReference type="EC" id="3.4.16.4"/>
    </reaction>
</comment>
<dbReference type="NCBIfam" id="TIGR02071">
    <property type="entry name" value="PBP_1b"/>
    <property type="match status" value="1"/>
</dbReference>
<evidence type="ECO:0000256" key="26">
    <source>
        <dbReference type="SAM" id="MobiDB-lite"/>
    </source>
</evidence>
<comment type="caution">
    <text evidence="31">The sequence shown here is derived from an EMBL/GenBank/DDBJ whole genome shotgun (WGS) entry which is preliminary data.</text>
</comment>
<dbReference type="InterPro" id="IPR036950">
    <property type="entry name" value="PBP_transglycosylase"/>
</dbReference>
<feature type="domain" description="Penicillin-binding protein transpeptidase" evidence="28">
    <location>
        <begin position="418"/>
        <end position="661"/>
    </location>
</feature>
<dbReference type="SUPFAM" id="SSF56601">
    <property type="entry name" value="beta-lactamase/transpeptidase-like"/>
    <property type="match status" value="1"/>
</dbReference>
<evidence type="ECO:0000256" key="22">
    <source>
        <dbReference type="ARBA" id="ARBA00060592"/>
    </source>
</evidence>
<comment type="similarity">
    <text evidence="4 24">In the C-terminal section; belongs to the transpeptidase family.</text>
</comment>
<dbReference type="FunFam" id="1.10.3810.10:FF:000002">
    <property type="entry name" value="Penicillin-binding protein 1B"/>
    <property type="match status" value="1"/>
</dbReference>
<feature type="domain" description="Bifunctional transglycosylase second" evidence="30">
    <location>
        <begin position="58"/>
        <end position="141"/>
    </location>
</feature>
<dbReference type="PANTHER" id="PTHR32282">
    <property type="entry name" value="BINDING PROTEIN TRANSPEPTIDASE, PUTATIVE-RELATED"/>
    <property type="match status" value="1"/>
</dbReference>
<evidence type="ECO:0000313" key="32">
    <source>
        <dbReference type="Proteomes" id="UP000192132"/>
    </source>
</evidence>
<comment type="subcellular location">
    <subcellularLocation>
        <location evidence="2">Cell membrane</location>
    </subcellularLocation>
</comment>
<keyword evidence="15 27" id="KW-0472">Membrane</keyword>
<evidence type="ECO:0000256" key="17">
    <source>
        <dbReference type="ARBA" id="ARBA00023268"/>
    </source>
</evidence>
<dbReference type="GO" id="GO:0071555">
    <property type="term" value="P:cell wall organization"/>
    <property type="evidence" value="ECO:0007669"/>
    <property type="project" value="UniProtKB-UniRule"/>
</dbReference>
<dbReference type="GO" id="GO:0006508">
    <property type="term" value="P:proteolysis"/>
    <property type="evidence" value="ECO:0007669"/>
    <property type="project" value="UniProtKB-KW"/>
</dbReference>
<comment type="pathway">
    <text evidence="3 24">Cell wall biogenesis; peptidoglycan biosynthesis.</text>
</comment>
<dbReference type="EMBL" id="MLCN01000030">
    <property type="protein sequence ID" value="ONG38661.1"/>
    <property type="molecule type" value="Genomic_DNA"/>
</dbReference>
<keyword evidence="16" id="KW-0046">Antibiotic resistance</keyword>
<dbReference type="InterPro" id="IPR001264">
    <property type="entry name" value="Glyco_trans_51"/>
</dbReference>
<evidence type="ECO:0000256" key="12">
    <source>
        <dbReference type="ARBA" id="ARBA00022801"/>
    </source>
</evidence>
<feature type="active site" description="Proton donor; for transglycosylase activity" evidence="25">
    <location>
        <position position="177"/>
    </location>
</feature>
<keyword evidence="7" id="KW-1003">Cell membrane</keyword>
<keyword evidence="11 24" id="KW-0808">Transferase</keyword>
<feature type="transmembrane region" description="Helical" evidence="27">
    <location>
        <begin position="7"/>
        <end position="30"/>
    </location>
</feature>
<comment type="function">
    <text evidence="1 24">Cell wall formation. Synthesis of cross-linked peptidoglycan from the lipid intermediates. The enzyme has a penicillin-insensitive transglycosylase N-terminal domain (formation of linear glycan strands) and a penicillin-sensitive transpeptidase C-terminal domain (cross-linking of the peptide subunits).</text>
</comment>
<evidence type="ECO:0000256" key="10">
    <source>
        <dbReference type="ARBA" id="ARBA00022676"/>
    </source>
</evidence>
<keyword evidence="13 24" id="KW-0133">Cell shape</keyword>
<keyword evidence="12" id="KW-0378">Hydrolase</keyword>